<dbReference type="Gene3D" id="3.30.1490.20">
    <property type="entry name" value="ATP-grasp fold, A domain"/>
    <property type="match status" value="1"/>
</dbReference>
<name>A0A0F9K3U5_9ZZZZ</name>
<sequence>IDGRIRLLEEEVFLDKNKKHTIEIVVDRLEVKGGIETRLTDSLETASNRSGGLVLVTQKLGEKEKEYVFLPRFGASSCQ</sequence>
<proteinExistence type="predicted"/>
<dbReference type="AlphaFoldDB" id="A0A0F9K3U5"/>
<evidence type="ECO:0000259" key="1">
    <source>
        <dbReference type="Pfam" id="PF17760"/>
    </source>
</evidence>
<feature type="domain" description="UvrA interaction" evidence="1">
    <location>
        <begin position="1"/>
        <end position="58"/>
    </location>
</feature>
<dbReference type="InterPro" id="IPR041102">
    <property type="entry name" value="UvrA_inter"/>
</dbReference>
<protein>
    <recommendedName>
        <fullName evidence="1">UvrA interaction domain-containing protein</fullName>
    </recommendedName>
</protein>
<organism evidence="2">
    <name type="scientific">marine sediment metagenome</name>
    <dbReference type="NCBI Taxonomy" id="412755"/>
    <lineage>
        <taxon>unclassified sequences</taxon>
        <taxon>metagenomes</taxon>
        <taxon>ecological metagenomes</taxon>
    </lineage>
</organism>
<dbReference type="EMBL" id="LAZR01008772">
    <property type="protein sequence ID" value="KKM76648.1"/>
    <property type="molecule type" value="Genomic_DNA"/>
</dbReference>
<dbReference type="InterPro" id="IPR013815">
    <property type="entry name" value="ATP_grasp_subdomain_1"/>
</dbReference>
<feature type="non-terminal residue" evidence="2">
    <location>
        <position position="1"/>
    </location>
</feature>
<evidence type="ECO:0000313" key="2">
    <source>
        <dbReference type="EMBL" id="KKM76648.1"/>
    </source>
</evidence>
<gene>
    <name evidence="2" type="ORF">LCGC14_1378020</name>
</gene>
<accession>A0A0F9K3U5</accession>
<dbReference type="Pfam" id="PF17760">
    <property type="entry name" value="UvrA_inter"/>
    <property type="match status" value="1"/>
</dbReference>
<comment type="caution">
    <text evidence="2">The sequence shown here is derived from an EMBL/GenBank/DDBJ whole genome shotgun (WGS) entry which is preliminary data.</text>
</comment>
<reference evidence="2" key="1">
    <citation type="journal article" date="2015" name="Nature">
        <title>Complex archaea that bridge the gap between prokaryotes and eukaryotes.</title>
        <authorList>
            <person name="Spang A."/>
            <person name="Saw J.H."/>
            <person name="Jorgensen S.L."/>
            <person name="Zaremba-Niedzwiedzka K."/>
            <person name="Martijn J."/>
            <person name="Lind A.E."/>
            <person name="van Eijk R."/>
            <person name="Schleper C."/>
            <person name="Guy L."/>
            <person name="Ettema T.J."/>
        </authorList>
    </citation>
    <scope>NUCLEOTIDE SEQUENCE</scope>
</reference>
<dbReference type="GO" id="GO:0005524">
    <property type="term" value="F:ATP binding"/>
    <property type="evidence" value="ECO:0007669"/>
    <property type="project" value="InterPro"/>
</dbReference>